<dbReference type="SUPFAM" id="SSF52151">
    <property type="entry name" value="FabD/lysophospholipase-like"/>
    <property type="match status" value="2"/>
</dbReference>
<dbReference type="Pfam" id="PF18325">
    <property type="entry name" value="Fas_alpha_ACP"/>
    <property type="match status" value="1"/>
</dbReference>
<dbReference type="Gene3D" id="2.40.128.700">
    <property type="match status" value="1"/>
</dbReference>
<dbReference type="InterPro" id="IPR036291">
    <property type="entry name" value="NAD(P)-bd_dom_sf"/>
</dbReference>
<dbReference type="Pfam" id="PF00109">
    <property type="entry name" value="ketoacyl-synt"/>
    <property type="match status" value="1"/>
</dbReference>
<dbReference type="Gene3D" id="3.40.50.720">
    <property type="entry name" value="NAD(P)-binding Rossmann-like Domain"/>
    <property type="match status" value="2"/>
</dbReference>
<dbReference type="GO" id="GO:0019171">
    <property type="term" value="F:(3R)-hydroxyacyl-[acyl-carrier-protein] dehydratase activity"/>
    <property type="evidence" value="ECO:0007669"/>
    <property type="project" value="InterPro"/>
</dbReference>
<dbReference type="GO" id="GO:0004321">
    <property type="term" value="F:fatty-acyl-CoA synthase activity"/>
    <property type="evidence" value="ECO:0007669"/>
    <property type="project" value="UniProtKB-EC"/>
</dbReference>
<evidence type="ECO:0000256" key="6">
    <source>
        <dbReference type="ARBA" id="ARBA00023002"/>
    </source>
</evidence>
<dbReference type="Gene3D" id="3.30.1120.100">
    <property type="match status" value="1"/>
</dbReference>
<dbReference type="Pfam" id="PF17951">
    <property type="entry name" value="FAS_meander"/>
    <property type="match status" value="1"/>
</dbReference>
<dbReference type="InterPro" id="IPR041550">
    <property type="entry name" value="FASI_helical"/>
</dbReference>
<dbReference type="Pfam" id="PF08354">
    <property type="entry name" value="Fas1-AflB-like_hel"/>
    <property type="match status" value="1"/>
</dbReference>
<accession>A0A9W8G4M6</accession>
<keyword evidence="10" id="KW-0012">Acyltransferase</keyword>
<evidence type="ECO:0000256" key="1">
    <source>
        <dbReference type="ARBA" id="ARBA00022450"/>
    </source>
</evidence>
<dbReference type="Pfam" id="PF00698">
    <property type="entry name" value="Acyl_transf_1"/>
    <property type="match status" value="1"/>
</dbReference>
<dbReference type="SUPFAM" id="SSF53901">
    <property type="entry name" value="Thiolase-like"/>
    <property type="match status" value="2"/>
</dbReference>
<feature type="domain" description="Ketosynthase family 3 (KS3)" evidence="9">
    <location>
        <begin position="2809"/>
        <end position="3337"/>
    </location>
</feature>
<dbReference type="SUPFAM" id="SSF54637">
    <property type="entry name" value="Thioesterase/thiol ester dehydrase-isomerase"/>
    <property type="match status" value="1"/>
</dbReference>
<dbReference type="Gene3D" id="3.40.366.10">
    <property type="entry name" value="Malonyl-Coenzyme A Acyl Carrier Protein, domain 2"/>
    <property type="match status" value="2"/>
</dbReference>
<dbReference type="InterPro" id="IPR050830">
    <property type="entry name" value="Fungal_FAS"/>
</dbReference>
<dbReference type="Gene3D" id="3.40.47.10">
    <property type="match status" value="1"/>
</dbReference>
<dbReference type="InterPro" id="IPR047224">
    <property type="entry name" value="FAS_alpha_su_C"/>
</dbReference>
<dbReference type="EC" id="2.3.1.86" evidence="10"/>
<evidence type="ECO:0000259" key="8">
    <source>
        <dbReference type="PROSITE" id="PS50075"/>
    </source>
</evidence>
<dbReference type="InterPro" id="IPR001227">
    <property type="entry name" value="Ac_transferase_dom_sf"/>
</dbReference>
<dbReference type="PANTHER" id="PTHR10982:SF21">
    <property type="entry name" value="FATTY ACID SYNTHASE SUBUNIT BETA"/>
    <property type="match status" value="1"/>
</dbReference>
<dbReference type="Gene3D" id="3.30.70.3330">
    <property type="match status" value="1"/>
</dbReference>
<dbReference type="InterPro" id="IPR014043">
    <property type="entry name" value="Acyl_transferase_dom"/>
</dbReference>
<dbReference type="PROSITE" id="PS52004">
    <property type="entry name" value="KS3_2"/>
    <property type="match status" value="1"/>
</dbReference>
<evidence type="ECO:0000256" key="5">
    <source>
        <dbReference type="ARBA" id="ARBA00022857"/>
    </source>
</evidence>
<dbReference type="CDD" id="cd08950">
    <property type="entry name" value="KR_fFAS_SDR_c_like"/>
    <property type="match status" value="1"/>
</dbReference>
<dbReference type="InterPro" id="IPR016039">
    <property type="entry name" value="Thiolase-like"/>
</dbReference>
<dbReference type="GO" id="GO:0016787">
    <property type="term" value="F:hydrolase activity"/>
    <property type="evidence" value="ECO:0007669"/>
    <property type="project" value="UniProtKB-KW"/>
</dbReference>
<evidence type="ECO:0000259" key="9">
    <source>
        <dbReference type="PROSITE" id="PS52004"/>
    </source>
</evidence>
<keyword evidence="4" id="KW-0378">Hydrolase</keyword>
<dbReference type="InterPro" id="IPR014031">
    <property type="entry name" value="Ketoacyl_synth_C"/>
</dbReference>
<dbReference type="InterPro" id="IPR018201">
    <property type="entry name" value="Ketoacyl_synth_AS"/>
</dbReference>
<dbReference type="PROSITE" id="PS00606">
    <property type="entry name" value="KS3_1"/>
    <property type="match status" value="1"/>
</dbReference>
<dbReference type="EMBL" id="JANBTW010000095">
    <property type="protein sequence ID" value="KAJ2671787.1"/>
    <property type="molecule type" value="Genomic_DNA"/>
</dbReference>
<dbReference type="Gene3D" id="3.30.70.2490">
    <property type="match status" value="1"/>
</dbReference>
<dbReference type="Pfam" id="PF22235">
    <property type="entry name" value="FAS1_thioest_ins"/>
    <property type="match status" value="1"/>
</dbReference>
<evidence type="ECO:0000256" key="2">
    <source>
        <dbReference type="ARBA" id="ARBA00022553"/>
    </source>
</evidence>
<evidence type="ECO:0000256" key="7">
    <source>
        <dbReference type="SAM" id="MobiDB-lite"/>
    </source>
</evidence>
<reference evidence="10" key="1">
    <citation type="submission" date="2022-07" db="EMBL/GenBank/DDBJ databases">
        <title>Phylogenomic reconstructions and comparative analyses of Kickxellomycotina fungi.</title>
        <authorList>
            <person name="Reynolds N.K."/>
            <person name="Stajich J.E."/>
            <person name="Barry K."/>
            <person name="Grigoriev I.V."/>
            <person name="Crous P."/>
            <person name="Smith M.E."/>
        </authorList>
    </citation>
    <scope>NUCLEOTIDE SEQUENCE</scope>
    <source>
        <strain evidence="10">NRRL 3115</strain>
    </source>
</reference>
<dbReference type="GO" id="GO:0004318">
    <property type="term" value="F:enoyl-[acyl-carrier-protein] reductase (NADH) activity"/>
    <property type="evidence" value="ECO:0007669"/>
    <property type="project" value="InterPro"/>
</dbReference>
<evidence type="ECO:0000313" key="10">
    <source>
        <dbReference type="EMBL" id="KAJ2671787.1"/>
    </source>
</evidence>
<dbReference type="GO" id="GO:0008897">
    <property type="term" value="F:holo-[acyl-carrier-protein] synthase activity"/>
    <property type="evidence" value="ECO:0007669"/>
    <property type="project" value="InterPro"/>
</dbReference>
<keyword evidence="5" id="KW-0521">NADP</keyword>
<keyword evidence="3 10" id="KW-0808">Transferase</keyword>
<dbReference type="Pfam" id="PF02801">
    <property type="entry name" value="Ketoacyl-synt_C"/>
    <property type="match status" value="1"/>
</dbReference>
<dbReference type="InterPro" id="IPR014030">
    <property type="entry name" value="Ketoacyl_synth_N"/>
</dbReference>
<dbReference type="Gene3D" id="1.20.930.70">
    <property type="match status" value="1"/>
</dbReference>
<dbReference type="SUPFAM" id="SSF51735">
    <property type="entry name" value="NAD(P)-binding Rossmann-fold domains"/>
    <property type="match status" value="1"/>
</dbReference>
<dbReference type="Gene3D" id="3.30.70.3320">
    <property type="match status" value="1"/>
</dbReference>
<evidence type="ECO:0000256" key="3">
    <source>
        <dbReference type="ARBA" id="ARBA00022679"/>
    </source>
</evidence>
<dbReference type="FunFam" id="3.90.25.70:FF:000001">
    <property type="entry name" value="Fatty acid synthase subunit alpha"/>
    <property type="match status" value="1"/>
</dbReference>
<dbReference type="GO" id="GO:0004315">
    <property type="term" value="F:3-oxoacyl-[acyl-carrier-protein] synthase activity"/>
    <property type="evidence" value="ECO:0007669"/>
    <property type="project" value="InterPro"/>
</dbReference>
<dbReference type="Gene3D" id="6.10.250.1930">
    <property type="match status" value="1"/>
</dbReference>
<keyword evidence="1" id="KW-0596">Phosphopantetheine</keyword>
<keyword evidence="2" id="KW-0597">Phosphoprotein</keyword>
<dbReference type="GO" id="GO:0006633">
    <property type="term" value="P:fatty acid biosynthetic process"/>
    <property type="evidence" value="ECO:0007669"/>
    <property type="project" value="InterPro"/>
</dbReference>
<dbReference type="InterPro" id="IPR020841">
    <property type="entry name" value="PKS_Beta-ketoAc_synthase_dom"/>
</dbReference>
<proteinExistence type="predicted"/>
<dbReference type="PANTHER" id="PTHR10982">
    <property type="entry name" value="MALONYL COA-ACYL CARRIER PROTEIN TRANSACYLASE"/>
    <property type="match status" value="1"/>
</dbReference>
<gene>
    <name evidence="10" type="primary">fas2_4</name>
    <name evidence="10" type="ORF">GGI25_005380</name>
</gene>
<dbReference type="Pfam" id="PF01575">
    <property type="entry name" value="MaoC_dehydratas"/>
    <property type="match status" value="1"/>
</dbReference>
<name>A0A9W8G4M6_9FUNG</name>
<dbReference type="Gene3D" id="3.20.20.70">
    <property type="entry name" value="Aldolase class I"/>
    <property type="match status" value="1"/>
</dbReference>
<dbReference type="CDD" id="cd00828">
    <property type="entry name" value="elong_cond_enzymes"/>
    <property type="match status" value="1"/>
</dbReference>
<dbReference type="Proteomes" id="UP001151518">
    <property type="component" value="Unassembled WGS sequence"/>
</dbReference>
<dbReference type="InterPro" id="IPR040883">
    <property type="entry name" value="FAS_meander"/>
</dbReference>
<dbReference type="OrthoDB" id="4251012at2759"/>
<dbReference type="SMART" id="SM00827">
    <property type="entry name" value="PKS_AT"/>
    <property type="match status" value="1"/>
</dbReference>
<evidence type="ECO:0000256" key="4">
    <source>
        <dbReference type="ARBA" id="ARBA00022801"/>
    </source>
</evidence>
<dbReference type="Pfam" id="PF18314">
    <property type="entry name" value="FAS_I_H"/>
    <property type="match status" value="1"/>
</dbReference>
<feature type="domain" description="Carrier" evidence="8">
    <location>
        <begin position="1912"/>
        <end position="1991"/>
    </location>
</feature>
<protein>
    <submittedName>
        <fullName evidence="10">Fatty acid synthase alpha subunit Lsd1</fullName>
        <ecNumber evidence="10">2.3.1.86</ecNumber>
    </submittedName>
</protein>
<dbReference type="FunFam" id="3.20.20.70:FF:000078">
    <property type="entry name" value="Fatty acid synthase beta subunit dehydratase"/>
    <property type="match status" value="1"/>
</dbReference>
<dbReference type="PRINTS" id="PR01483">
    <property type="entry name" value="FASYNTHASE"/>
</dbReference>
<keyword evidence="6" id="KW-0560">Oxidoreductase</keyword>
<dbReference type="Gene3D" id="6.10.140.1410">
    <property type="match status" value="1"/>
</dbReference>
<dbReference type="InterPro" id="IPR003965">
    <property type="entry name" value="Fatty_acid_synthase"/>
</dbReference>
<feature type="region of interest" description="Disordered" evidence="7">
    <location>
        <begin position="1"/>
        <end position="20"/>
    </location>
</feature>
<evidence type="ECO:0000313" key="11">
    <source>
        <dbReference type="Proteomes" id="UP001151518"/>
    </source>
</evidence>
<comment type="caution">
    <text evidence="10">The sequence shown here is derived from an EMBL/GenBank/DDBJ whole genome shotgun (WGS) entry which is preliminary data.</text>
</comment>
<dbReference type="PROSITE" id="PS50075">
    <property type="entry name" value="CARRIER"/>
    <property type="match status" value="1"/>
</dbReference>
<dbReference type="InterPro" id="IPR016035">
    <property type="entry name" value="Acyl_Trfase/lysoPLipase"/>
</dbReference>
<dbReference type="InterPro" id="IPR013565">
    <property type="entry name" value="Fas1/AflB-like_central"/>
</dbReference>
<dbReference type="GO" id="GO:0004312">
    <property type="term" value="F:fatty acid synthase activity"/>
    <property type="evidence" value="ECO:0007669"/>
    <property type="project" value="InterPro"/>
</dbReference>
<sequence length="3414" mass="376411">MYGIANSGITGQGHFRNNDPRPMVSVQGVSKQVLTGLINKFNKSHSMVAEHVHAAVINTYNNIVVAGELTSIVDFVRFLHHYSAQPDEDQSRIPSNKRRPVISTNYVGITAPYHCSLLQDTIEPMYAIAQEKQWMLDVSNMRLPVRALDDGHDIRSEPDFTKYILESMCVRQVNWPQAVDPSGITHIVDFGPGGLNGFGSLAYQNIEGSGVSVICTGALVSSPTHPHMGTKADLYKQSINDIVTAPNWLANFGPKLVRTSFDGQLHIDTRMHRILGQPTVMVAGMLPTTVNESFVAAVNSAGYHAEIAGGGMYTEEIMLQKLTNLTKLISPGQGITLNFIYINPKQWGFQFPALLRLRKEGMPITGLCIGGGVPSFDVAIDIIESLRSVGIRHMSFKPSSVTAIRTVVRIAHASNGFPIMLQWTGGRAGGHHSLEDFHQPLLETYAAIRSCNNVALVVGSGFGDAKGTFPYITGEWSTKYGRAPMPVDGILLGSRVMAAKEAGTSPAAKELIVAAPGISDEQWSKTFSEEGSGVAAMVSEVKELNHSLATRAIKLIQDIRKQILDHPRKEQLTLLQKNKQEIISRLNSDYMRPWFGKKADGRVVDLEEMTYAEVIGRMVELMFIAHQKRWIVDSYQRQVFEFVSRAEGRFSSGSKLDISIVPILQEYEPTDYVAVIAKEYPDMQTQLLASEDIQYFVLMCKTHGQRMLPFIPVLDNDFGVFFQKDTYWQSEDLDAIVDQDPQRVIIQQGPVAAQFSTKVDEPVKDILDGIYKAHVAAILESNYSGNKTLVPIVEYIGDDPTLILSLDNVHVDEYESKRVFYLSDKINQLPDYKAWLQLLAGHEKSWLYALLISPVIVRNVKYVSNAVQRVMRPRPNQTVTIDFQNGAPQLLTITNRDTGLVELELERNSMSSDIVLTIFHYVLSGCSKLVFEFAYNPAYPTTPISQHMDRFIAAEREFYVQTWIKSVDYPRTFTDITDLNMVISSEGIEITEDHVRAFCRSTNDRVWKPRPNPQGKIPVPLDYVYLSLGSRLLDISSSSIAEGGQLEVVHLYHKYSLVDSAEPLYIGDRVTGQLFVDEFANVSNGKLFVNSAKIYCNNSHIASMQSACLSLGNYFQNTKMIRKSNDEKIIIKLLTVAEVKNLELKPWFVRRDDCISKLTPGSLLEFCLNSTYYCKSENFFSRIISTGTVMLRQNDGITVHIADVDFECVNCVGNPVVDYLNGHKTSSGDWIFESGGYSLGSSAKESDLQCIVPDTNKAYSDLSGDIHPVHTNPYIADIAGLPGTITHGLWTCAVTRGIIEMHAADGEMGRIRAFDVEFVGMLFPKDKISVNIKHYGMKDGRMLISGTTTKIDGSVVLTCKAEIQQPKTVYMFTGQGSQKAGMGMDLYQHSEAAKDIWDRADRHMLQNYGVSLLGIVRSNPKDVSVCFDCEKSERVLESYLALQKHALDSGMTNTGDSANQVQLFPGLSLDSEGYTFQSPSGLLNATQFTQPALVVHAMAVVADMRSSALVQKRAMFAGHSLGEFAALASLGCGLFSVEDIVDVTFSRGILMQSAISRNVDGYSEHGMVSVNPLRVEAGFDEEALKLVVHDIRDNRQELLEIVNYNIDGQQYIVSGTLSQLAALRMVLDKISEQGRSAITIDADYIAQVVGQVLADPVFASLVESATKIDSSALTGRATIQLSGIDVPFHSSQLRRCVSSLRAVLKKHIQPRKVDVSALCGRYVPNLTAQPFEVSKKYFELVLKITESPVLQQTLDQWEDASLNNPKKKQLAAELLTELLAYQLASPVQWINTQNQLFSGQGVRRMIEVGTSSILCDMASKTLKGEAFADKPIDVLHIGRDRDAIYYLHRDPINKAEVLQQAPSSATLTGIKAVAEPTVPSQLVALNTEAANSSAIADNASSSSNIGTTSFNDMPPKIIDVICAIVARKFKMQLANVSIHKSIKALSAGKSTLQNEIVGDLHKEFSSKLPNMAEELPLQELAVSIGAFSGQLGKHTQAQIARLFSSKMPGGFSSLSARSTLETTYGLGPGRQDAVLLQALTSEPQARLAGESEAKAWLDDIVQRYARSVGISFTATGKAGAKGQANVPVISSAEMERLQKKQVDHIKQQIEVLARYAGIDMREGGRRAESEHEKAITLQSKLDKLDTELGEYFTNGILPRFDARKARRFDSYWSWARQDAFEWIQQAIVGGNSFGSGLSSNIMENTDACIHRIQNCADAGLLRLLEGSVSVLQQKKDNAHFKPALQITQKAYDACKQGLSSQPTYKEYSATQQPQVQITNDGKVEYKEVPREEEPTFADYVNHMQAPQKKQNKCFFELPPLLYINEKSASGSWEFSPQLSSVYFDSLNTLCTDGLSFAGKTALVTGCGKGSIGADIVRGLLMGGAKVLATTSSYSRPTIQFFERMYQTCGARGSELIIVPFNQGSVQDIGKLINYIFDSPGASGNSSLGWIPNYIIPFAAVSDVGSLATNIGSRSELSQRVMLTNVIRLIGGIKDRKEKLGYTFSPSLVVLPLSQNHGNFGGDGLYGECKAGLETLFNRWKSEGWQDYISVTGAVIGWTRGTGLMSDNNLIAPDIEKFGVRTFSTREMAFNILGLLCLKLRKAAARRPIWVDLNGGFGQIDDFSAIANEARKSIARISAAKQLASYEYMNDYSSLYPGLSPVPNRLIYMTSPLARHTHFFPKPKTYKDLEPLHCLEDMVNLDKVVVITGYGEVGPYGHSETRWEMEAFGELTMEGCIELAWIMGLICHFNGVLPSSEETYIGWVDSKSGKPVKDADIKSHYQDYILAHTGIRLIEPELAGEYDPHKKTALREIQIDHDMVPFKASAEYAAAYKKSNGDKVDIWENPDENSWSVRFLKGALIRVPVAVNMDRFAAGLIPTGWSAARFGIPEDITKQVDPCTLYMLVATVEALVRSGITDSYELYKYFHVSEVGNTTSSSIGGVSSLQKGFKHRLLEMEENSDIFQEALASTVQAWINMLLMSGAGPVKPTIGACATGLASIDTAIETIQAGKAKVMLAGGVDDFGEEISTEFARIGASNNSLDDFAKGRTPAEGCRPCTSTRSGLVESHGAGIVVLMSAAAAIECGVPIYGIVAMSRTATDKQGRSVPAPGKGILTSAQEAHIHADSRSQPILDIDYRKCKLQKQLQELEASKTADIKDINRSSSSNIVDLLAQIEYEYHYKRQQAKDMWGNGFWIYDKSIAPIRGSLAVWGLTIDDIGIASFHGTSTAANELNESEVICSQLKHLGRTPGNAVPVVCQKWLTGHPKGAAAIFALNGVLQCLRTGIVPGNRNADNIDSKLRKYDYVLYLSRSIQTSGIKAGMLTSFGFGQVGGEMLVVHPDYLLATLRHEQLEEYNKKLADRDMKAYRYWQDTLVGNHSFVQVKHKPPFTPEQEEKVYLNPHARVHFNRETNEYVF</sequence>
<dbReference type="Gene3D" id="3.10.129.10">
    <property type="entry name" value="Hotdog Thioesterase"/>
    <property type="match status" value="1"/>
</dbReference>
<dbReference type="InterPro" id="IPR029069">
    <property type="entry name" value="HotDog_dom_sf"/>
</dbReference>
<dbReference type="InterPro" id="IPR002539">
    <property type="entry name" value="MaoC-like_dom"/>
</dbReference>
<organism evidence="10 11">
    <name type="scientific">Coemansia spiralis</name>
    <dbReference type="NCBI Taxonomy" id="417178"/>
    <lineage>
        <taxon>Eukaryota</taxon>
        <taxon>Fungi</taxon>
        <taxon>Fungi incertae sedis</taxon>
        <taxon>Zoopagomycota</taxon>
        <taxon>Kickxellomycotina</taxon>
        <taxon>Kickxellomycetes</taxon>
        <taxon>Kickxellales</taxon>
        <taxon>Kickxellaceae</taxon>
        <taxon>Coemansia</taxon>
    </lineage>
</organism>
<dbReference type="GO" id="GO:0005835">
    <property type="term" value="C:fatty acid synthase complex"/>
    <property type="evidence" value="ECO:0007669"/>
    <property type="project" value="InterPro"/>
</dbReference>
<dbReference type="SMART" id="SM00825">
    <property type="entry name" value="PKS_KS"/>
    <property type="match status" value="1"/>
</dbReference>
<dbReference type="Gene3D" id="6.10.140.1400">
    <property type="match status" value="1"/>
</dbReference>
<dbReference type="InterPro" id="IPR040899">
    <property type="entry name" value="Fas_alpha_ACP"/>
</dbReference>
<dbReference type="InterPro" id="IPR009081">
    <property type="entry name" value="PP-bd_ACP"/>
</dbReference>
<dbReference type="InterPro" id="IPR013785">
    <property type="entry name" value="Aldolase_TIM"/>
</dbReference>